<comment type="caution">
    <text evidence="2">The sequence shown here is derived from an EMBL/GenBank/DDBJ whole genome shotgun (WGS) entry which is preliminary data.</text>
</comment>
<gene>
    <name evidence="2" type="ORF">D0C36_07560</name>
</gene>
<proteinExistence type="predicted"/>
<evidence type="ECO:0000313" key="2">
    <source>
        <dbReference type="EMBL" id="RFZ95375.1"/>
    </source>
</evidence>
<dbReference type="EMBL" id="QWDC01000001">
    <property type="protein sequence ID" value="RFZ95375.1"/>
    <property type="molecule type" value="Genomic_DNA"/>
</dbReference>
<sequence length="327" mass="37089">MQNTNNSEQKFGLMVYPANPTYNVGDYVQSLAAKQYLPKVDVFVEREKLKSYKGDDIKMIMNGWYIHNPSEFPPSAKINPLWVSFHLNANAKDKVLTPETIAYLKANGPIGCRDTYTLNALQEKGIDSYFSGCLTTTLDIKYKTDKKSDKVYLADPLFLLPHWGKMMYGPNQFIKAIISGDIFRFGKRKRILKQLLTDEFLETSEYVKHKLSGSHSEERRFEEAESILHKFAAAKLVVTSRIHCALPCLALGTPVIFINYGFNNSSDMSRFSGISDLFNTININDKGEVVANFDFNGKIGVDSKFENPTRHVEMAAKLKEKAYAFVK</sequence>
<keyword evidence="3" id="KW-1185">Reference proteome</keyword>
<dbReference type="Proteomes" id="UP000264217">
    <property type="component" value="Unassembled WGS sequence"/>
</dbReference>
<organism evidence="2 3">
    <name type="scientific">Mucilaginibacter conchicola</name>
    <dbReference type="NCBI Taxonomy" id="2303333"/>
    <lineage>
        <taxon>Bacteria</taxon>
        <taxon>Pseudomonadati</taxon>
        <taxon>Bacteroidota</taxon>
        <taxon>Sphingobacteriia</taxon>
        <taxon>Sphingobacteriales</taxon>
        <taxon>Sphingobacteriaceae</taxon>
        <taxon>Mucilaginibacter</taxon>
    </lineage>
</organism>
<protein>
    <submittedName>
        <fullName evidence="2">Polysaccharide pyruvyl transferase family protein</fullName>
    </submittedName>
</protein>
<dbReference type="InterPro" id="IPR007345">
    <property type="entry name" value="Polysacch_pyruvyl_Trfase"/>
</dbReference>
<evidence type="ECO:0000259" key="1">
    <source>
        <dbReference type="Pfam" id="PF04230"/>
    </source>
</evidence>
<dbReference type="AlphaFoldDB" id="A0A372NZ39"/>
<evidence type="ECO:0000313" key="3">
    <source>
        <dbReference type="Proteomes" id="UP000264217"/>
    </source>
</evidence>
<keyword evidence="2" id="KW-0808">Transferase</keyword>
<dbReference type="Pfam" id="PF04230">
    <property type="entry name" value="PS_pyruv_trans"/>
    <property type="match status" value="1"/>
</dbReference>
<name>A0A372NZ39_9SPHI</name>
<dbReference type="GO" id="GO:0016740">
    <property type="term" value="F:transferase activity"/>
    <property type="evidence" value="ECO:0007669"/>
    <property type="project" value="UniProtKB-KW"/>
</dbReference>
<reference evidence="2 3" key="1">
    <citation type="submission" date="2018-08" db="EMBL/GenBank/DDBJ databases">
        <title>Mucilaginibacter sp. MYSH2.</title>
        <authorList>
            <person name="Seo T."/>
        </authorList>
    </citation>
    <scope>NUCLEOTIDE SEQUENCE [LARGE SCALE GENOMIC DNA]</scope>
    <source>
        <strain evidence="2 3">MYSH2</strain>
    </source>
</reference>
<accession>A0A372NZ39</accession>
<dbReference type="OrthoDB" id="5672604at2"/>
<feature type="domain" description="Polysaccharide pyruvyl transferase" evidence="1">
    <location>
        <begin position="23"/>
        <end position="260"/>
    </location>
</feature>
<dbReference type="RefSeq" id="WP_117390939.1">
    <property type="nucleotide sequence ID" value="NZ_QWDC01000001.1"/>
</dbReference>